<sequence length="33" mass="3768">ALLIKKYLQIRSELGSNIKIVIDGILQGERKEK</sequence>
<comment type="caution">
    <text evidence="1">The sequence shown here is derived from an EMBL/GenBank/DDBJ whole genome shotgun (WGS) entry which is preliminary data.</text>
</comment>
<feature type="non-terminal residue" evidence="1">
    <location>
        <position position="1"/>
    </location>
</feature>
<proteinExistence type="predicted"/>
<protein>
    <submittedName>
        <fullName evidence="1">Uncharacterized protein</fullName>
    </submittedName>
</protein>
<dbReference type="AlphaFoldDB" id="A0A0F9MNB0"/>
<dbReference type="EMBL" id="LAZR01009770">
    <property type="protein sequence ID" value="KKM70687.1"/>
    <property type="molecule type" value="Genomic_DNA"/>
</dbReference>
<reference evidence="1" key="1">
    <citation type="journal article" date="2015" name="Nature">
        <title>Complex archaea that bridge the gap between prokaryotes and eukaryotes.</title>
        <authorList>
            <person name="Spang A."/>
            <person name="Saw J.H."/>
            <person name="Jorgensen S.L."/>
            <person name="Zaremba-Niedzwiedzka K."/>
            <person name="Martijn J."/>
            <person name="Lind A.E."/>
            <person name="van Eijk R."/>
            <person name="Schleper C."/>
            <person name="Guy L."/>
            <person name="Ettema T.J."/>
        </authorList>
    </citation>
    <scope>NUCLEOTIDE SEQUENCE</scope>
</reference>
<name>A0A0F9MNB0_9ZZZZ</name>
<organism evidence="1">
    <name type="scientific">marine sediment metagenome</name>
    <dbReference type="NCBI Taxonomy" id="412755"/>
    <lineage>
        <taxon>unclassified sequences</taxon>
        <taxon>metagenomes</taxon>
        <taxon>ecological metagenomes</taxon>
    </lineage>
</organism>
<evidence type="ECO:0000313" key="1">
    <source>
        <dbReference type="EMBL" id="KKM70687.1"/>
    </source>
</evidence>
<gene>
    <name evidence="1" type="ORF">LCGC14_1438260</name>
</gene>
<accession>A0A0F9MNB0</accession>